<name>A0A4Y9JSC5_9PAST</name>
<protein>
    <submittedName>
        <fullName evidence="1">Uncharacterized protein</fullName>
    </submittedName>
</protein>
<dbReference type="EMBL" id="SPPA01000023">
    <property type="protein sequence ID" value="TFV08611.1"/>
    <property type="molecule type" value="Genomic_DNA"/>
</dbReference>
<dbReference type="AlphaFoldDB" id="A0A4Y9JSC5"/>
<sequence>MSIADIFKIQQSYNLNDKFNDQTNWQDAFKIANSFAETSEKHRANRENLATSAYRVDAMNALNKKNIELAPYETKAGIAKAKYDIATLPAQAAYDISRYGDIVANEKQRRAAQIAGYFSDTATHNLQGTKAQSELDYINWQGKNMIDPLTGEIITPEQAKITALRQGIAQSNPALMYQFLDPAQKFAQDKANNIAAISPQHASEIRAAAGLSDTTLNNEGQVVDTLSGRVIGTVPKEVLGYYATGTQPPQPKDNSKFRQDLILEYNKEIAALETDTVMSPEEKLKAGQRILSRYQSLGMGHNNVMQPQSSSQPSTQTSLQSLSVRFPGMPVSSEANTQANIQVPYALGDMPTNTTQATPVPVDYIKQYNLTDGDLALVNQYAQAKGIAVDDALKDISQTLFQYRQNGTFSPEQTLNILTKRIEREKALARNRALLADPKVAQMQQRGLEILDDYGIGVRGYFR</sequence>
<comment type="caution">
    <text evidence="1">The sequence shown here is derived from an EMBL/GenBank/DDBJ whole genome shotgun (WGS) entry which is preliminary data.</text>
</comment>
<accession>A0A4Y9JSC5</accession>
<gene>
    <name evidence="1" type="ORF">E4T80_09990</name>
</gene>
<dbReference type="RefSeq" id="WP_135058002.1">
    <property type="nucleotide sequence ID" value="NZ_JADGLC010000023.1"/>
</dbReference>
<evidence type="ECO:0000313" key="2">
    <source>
        <dbReference type="Proteomes" id="UP000297396"/>
    </source>
</evidence>
<evidence type="ECO:0000313" key="1">
    <source>
        <dbReference type="EMBL" id="TFV08611.1"/>
    </source>
</evidence>
<dbReference type="OrthoDB" id="10019835at2"/>
<proteinExistence type="predicted"/>
<organism evidence="1 2">
    <name type="scientific">Muribacter muris</name>
    <dbReference type="NCBI Taxonomy" id="67855"/>
    <lineage>
        <taxon>Bacteria</taxon>
        <taxon>Pseudomonadati</taxon>
        <taxon>Pseudomonadota</taxon>
        <taxon>Gammaproteobacteria</taxon>
        <taxon>Pasteurellales</taxon>
        <taxon>Pasteurellaceae</taxon>
        <taxon>Muribacter</taxon>
    </lineage>
</organism>
<dbReference type="Proteomes" id="UP000297396">
    <property type="component" value="Unassembled WGS sequence"/>
</dbReference>
<reference evidence="1 2" key="1">
    <citation type="submission" date="2019-03" db="EMBL/GenBank/DDBJ databases">
        <title>Diversity of the mouse oral microbiome.</title>
        <authorList>
            <person name="Joseph S."/>
            <person name="Aduse-Opoku J."/>
            <person name="Curtis M."/>
            <person name="Wade W."/>
            <person name="Hashim A."/>
        </authorList>
    </citation>
    <scope>NUCLEOTIDE SEQUENCE [LARGE SCALE GENOMIC DNA]</scope>
    <source>
        <strain evidence="1 2">WT12</strain>
    </source>
</reference>